<gene>
    <name evidence="2" type="ORF">BHYA_0150g00200</name>
</gene>
<dbReference type="Proteomes" id="UP000297814">
    <property type="component" value="Unassembled WGS sequence"/>
</dbReference>
<sequence length="329" mass="37065">MKSQGHHKDEAHIPMRFRILIYALGRGITQTAFMQAYNEMLSNIEETEYDLSPEMRQSMVERQVWIEFCMRSNNFIPDETSPPPLEFPVAEGYFDPPVSRKAVEQYRIWQMSYLDSQQNQQNNSEPRYNKTQQSGSHRPIPGIGSVDSQFRYSGSNVIRGGSGECQLGWDLQSQPHASQSSAFQDPQQPVDTRIVGDAKSSPAISISPVIQHDTRVDANTEIMNNSTRLSAHVTPTSEENLRPTLPQRARTYEGAIHNSDIISIGDPAMDDLTIILRVDKGGASLPNQSIRPSRSTSSMVDHFNQQLDEQQPETPNSQDDLFNDEMVPV</sequence>
<organism evidence="2 3">
    <name type="scientific">Botrytis hyacinthi</name>
    <dbReference type="NCBI Taxonomy" id="278943"/>
    <lineage>
        <taxon>Eukaryota</taxon>
        <taxon>Fungi</taxon>
        <taxon>Dikarya</taxon>
        <taxon>Ascomycota</taxon>
        <taxon>Pezizomycotina</taxon>
        <taxon>Leotiomycetes</taxon>
        <taxon>Helotiales</taxon>
        <taxon>Sclerotiniaceae</taxon>
        <taxon>Botrytis</taxon>
    </lineage>
</organism>
<dbReference type="EMBL" id="PQXK01000150">
    <property type="protein sequence ID" value="TGO35673.1"/>
    <property type="molecule type" value="Genomic_DNA"/>
</dbReference>
<proteinExistence type="predicted"/>
<feature type="region of interest" description="Disordered" evidence="1">
    <location>
        <begin position="117"/>
        <end position="146"/>
    </location>
</feature>
<evidence type="ECO:0000256" key="1">
    <source>
        <dbReference type="SAM" id="MobiDB-lite"/>
    </source>
</evidence>
<evidence type="ECO:0000313" key="2">
    <source>
        <dbReference type="EMBL" id="TGO35673.1"/>
    </source>
</evidence>
<dbReference type="AlphaFoldDB" id="A0A4Z1GPH2"/>
<feature type="region of interest" description="Disordered" evidence="1">
    <location>
        <begin position="283"/>
        <end position="329"/>
    </location>
</feature>
<comment type="caution">
    <text evidence="2">The sequence shown here is derived from an EMBL/GenBank/DDBJ whole genome shotgun (WGS) entry which is preliminary data.</text>
</comment>
<feature type="compositionally biased region" description="Polar residues" evidence="1">
    <location>
        <begin position="285"/>
        <end position="320"/>
    </location>
</feature>
<reference evidence="2 3" key="1">
    <citation type="submission" date="2017-12" db="EMBL/GenBank/DDBJ databases">
        <title>Comparative genomics of Botrytis spp.</title>
        <authorList>
            <person name="Valero-Jimenez C.A."/>
            <person name="Tapia P."/>
            <person name="Veloso J."/>
            <person name="Silva-Moreno E."/>
            <person name="Staats M."/>
            <person name="Valdes J.H."/>
            <person name="Van Kan J.A.L."/>
        </authorList>
    </citation>
    <scope>NUCLEOTIDE SEQUENCE [LARGE SCALE GENOMIC DNA]</scope>
    <source>
        <strain evidence="2 3">Bh0001</strain>
    </source>
</reference>
<keyword evidence="3" id="KW-1185">Reference proteome</keyword>
<accession>A0A4Z1GPH2</accession>
<evidence type="ECO:0000313" key="3">
    <source>
        <dbReference type="Proteomes" id="UP000297814"/>
    </source>
</evidence>
<feature type="compositionally biased region" description="Polar residues" evidence="1">
    <location>
        <begin position="117"/>
        <end position="136"/>
    </location>
</feature>
<protein>
    <submittedName>
        <fullName evidence="2">Uncharacterized protein</fullName>
    </submittedName>
</protein>
<name>A0A4Z1GPH2_9HELO</name>